<feature type="transmembrane region" description="Helical" evidence="1">
    <location>
        <begin position="43"/>
        <end position="64"/>
    </location>
</feature>
<dbReference type="PATRIC" id="fig|1280948.3.peg.3183"/>
<keyword evidence="4" id="KW-1185">Reference proteome</keyword>
<dbReference type="STRING" id="1280948.HY36_10295"/>
<protein>
    <submittedName>
        <fullName evidence="3">Uncharacterized protein</fullName>
    </submittedName>
</protein>
<keyword evidence="1" id="KW-0472">Membrane</keyword>
<sequence>MRDQETYSDLTDLFAAEDRKMDPAPFVDEVMTGIRRRSLFRRLLLGAVGIAGAGVAAMQLPGLLANWTGLDQIVTRTVTDARQDASLVTSADPIWLMVGGVVALSLLAITSWERA</sequence>
<dbReference type="AlphaFoldDB" id="A0A059DWR5"/>
<evidence type="ECO:0000313" key="5">
    <source>
        <dbReference type="Proteomes" id="UP000259173"/>
    </source>
</evidence>
<reference evidence="2 5" key="2">
    <citation type="journal article" date="2018" name="Nat. Biotechnol.">
        <title>A standardized bacterial taxonomy based on genome phylogeny substantially revises the tree of life.</title>
        <authorList>
            <person name="Parks D.H."/>
            <person name="Chuvochina M."/>
            <person name="Waite D.W."/>
            <person name="Rinke C."/>
            <person name="Skarshewski A."/>
            <person name="Chaumeil P.A."/>
            <person name="Hugenholtz P."/>
        </authorList>
    </citation>
    <scope>NUCLEOTIDE SEQUENCE [LARGE SCALE GENOMIC DNA]</scope>
    <source>
        <strain evidence="2">UBA8557</strain>
    </source>
</reference>
<dbReference type="OrthoDB" id="7620065at2"/>
<feature type="transmembrane region" description="Helical" evidence="1">
    <location>
        <begin position="94"/>
        <end position="112"/>
    </location>
</feature>
<keyword evidence="1" id="KW-0812">Transmembrane</keyword>
<comment type="caution">
    <text evidence="3">The sequence shown here is derived from an EMBL/GenBank/DDBJ whole genome shotgun (WGS) entry which is preliminary data.</text>
</comment>
<name>A0A059DWR5_9PROT</name>
<reference evidence="3 4" key="1">
    <citation type="journal article" date="2014" name="Antonie Van Leeuwenhoek">
        <title>Hyphomonas beringensis sp. nov. and Hyphomonas chukchiensis sp. nov., isolated from surface seawater of the Bering Sea and Chukchi Sea.</title>
        <authorList>
            <person name="Li C."/>
            <person name="Lai Q."/>
            <person name="Li G."/>
            <person name="Dong C."/>
            <person name="Wang J."/>
            <person name="Liao Y."/>
            <person name="Shao Z."/>
        </authorList>
    </citation>
    <scope>NUCLEOTIDE SEQUENCE [LARGE SCALE GENOMIC DNA]</scope>
    <source>
        <strain evidence="3 4">22II1-22F38</strain>
    </source>
</reference>
<dbReference type="Proteomes" id="UP000024547">
    <property type="component" value="Unassembled WGS sequence"/>
</dbReference>
<gene>
    <name evidence="2" type="ORF">DCG65_03120</name>
    <name evidence="3" type="ORF">HY36_10295</name>
</gene>
<dbReference type="EMBL" id="AWFH01000061">
    <property type="protein sequence ID" value="KCZ58241.1"/>
    <property type="molecule type" value="Genomic_DNA"/>
</dbReference>
<organism evidence="3 4">
    <name type="scientific">Hyphomonas atlantica</name>
    <dbReference type="NCBI Taxonomy" id="1280948"/>
    <lineage>
        <taxon>Bacteria</taxon>
        <taxon>Pseudomonadati</taxon>
        <taxon>Pseudomonadota</taxon>
        <taxon>Alphaproteobacteria</taxon>
        <taxon>Hyphomonadales</taxon>
        <taxon>Hyphomonadaceae</taxon>
        <taxon>Hyphomonas</taxon>
    </lineage>
</organism>
<evidence type="ECO:0000313" key="4">
    <source>
        <dbReference type="Proteomes" id="UP000024547"/>
    </source>
</evidence>
<evidence type="ECO:0000256" key="1">
    <source>
        <dbReference type="SAM" id="Phobius"/>
    </source>
</evidence>
<dbReference type="RefSeq" id="WP_035554767.1">
    <property type="nucleotide sequence ID" value="NZ_AWFH01000061.1"/>
</dbReference>
<dbReference type="EMBL" id="DMBR01000091">
    <property type="protein sequence ID" value="HAE93523.1"/>
    <property type="molecule type" value="Genomic_DNA"/>
</dbReference>
<accession>A0A059DWR5</accession>
<dbReference type="GeneID" id="92500437"/>
<proteinExistence type="predicted"/>
<dbReference type="Proteomes" id="UP000259173">
    <property type="component" value="Unassembled WGS sequence"/>
</dbReference>
<evidence type="ECO:0000313" key="3">
    <source>
        <dbReference type="EMBL" id="KCZ58241.1"/>
    </source>
</evidence>
<keyword evidence="1" id="KW-1133">Transmembrane helix</keyword>
<evidence type="ECO:0000313" key="2">
    <source>
        <dbReference type="EMBL" id="HAE93523.1"/>
    </source>
</evidence>